<keyword evidence="1" id="KW-0472">Membrane</keyword>
<dbReference type="HOGENOM" id="CLU_2065055_0_0_1"/>
<name>A0A0E0RCH3_ORYRU</name>
<dbReference type="EnsemblPlants" id="ORUFI12G00090.1">
    <property type="protein sequence ID" value="ORUFI12G00090.1"/>
    <property type="gene ID" value="ORUFI12G00090"/>
</dbReference>
<dbReference type="Proteomes" id="UP000008022">
    <property type="component" value="Unassembled WGS sequence"/>
</dbReference>
<keyword evidence="3" id="KW-1185">Reference proteome</keyword>
<keyword evidence="1" id="KW-1133">Transmembrane helix</keyword>
<evidence type="ECO:0000256" key="1">
    <source>
        <dbReference type="SAM" id="Phobius"/>
    </source>
</evidence>
<dbReference type="AlphaFoldDB" id="A0A0E0RCH3"/>
<sequence>MALSSSTLLSAEVVTTVTGCRAGDWAYKLTWQRSPPASVLTSPTSMPSLLALSVTFLGALPSSFFLPVLLAQDTWVWESNDDTLVIESAFSCFGVAGSSSQGLYGWFELRSFGKKYGYDLICMHGAMDGK</sequence>
<evidence type="ECO:0000313" key="2">
    <source>
        <dbReference type="EnsemblPlants" id="ORUFI12G00090.1"/>
    </source>
</evidence>
<accession>A0A0E0RCH3</accession>
<organism evidence="2 3">
    <name type="scientific">Oryza rufipogon</name>
    <name type="common">Brownbeard rice</name>
    <name type="synonym">Asian wild rice</name>
    <dbReference type="NCBI Taxonomy" id="4529"/>
    <lineage>
        <taxon>Eukaryota</taxon>
        <taxon>Viridiplantae</taxon>
        <taxon>Streptophyta</taxon>
        <taxon>Embryophyta</taxon>
        <taxon>Tracheophyta</taxon>
        <taxon>Spermatophyta</taxon>
        <taxon>Magnoliopsida</taxon>
        <taxon>Liliopsida</taxon>
        <taxon>Poales</taxon>
        <taxon>Poaceae</taxon>
        <taxon>BOP clade</taxon>
        <taxon>Oryzoideae</taxon>
        <taxon>Oryzeae</taxon>
        <taxon>Oryzinae</taxon>
        <taxon>Oryza</taxon>
    </lineage>
</organism>
<evidence type="ECO:0000313" key="3">
    <source>
        <dbReference type="Proteomes" id="UP000008022"/>
    </source>
</evidence>
<proteinExistence type="predicted"/>
<reference evidence="2" key="2">
    <citation type="submission" date="2015-06" db="UniProtKB">
        <authorList>
            <consortium name="EnsemblPlants"/>
        </authorList>
    </citation>
    <scope>IDENTIFICATION</scope>
</reference>
<keyword evidence="1" id="KW-0812">Transmembrane</keyword>
<dbReference type="Gramene" id="ORUFI12G00090.1">
    <property type="protein sequence ID" value="ORUFI12G00090.1"/>
    <property type="gene ID" value="ORUFI12G00090"/>
</dbReference>
<dbReference type="OMA" id="WVWESND"/>
<feature type="transmembrane region" description="Helical" evidence="1">
    <location>
        <begin position="46"/>
        <end position="70"/>
    </location>
</feature>
<reference evidence="3" key="1">
    <citation type="submission" date="2013-06" db="EMBL/GenBank/DDBJ databases">
        <authorList>
            <person name="Zhao Q."/>
        </authorList>
    </citation>
    <scope>NUCLEOTIDE SEQUENCE</scope>
    <source>
        <strain evidence="3">cv. W1943</strain>
    </source>
</reference>
<protein>
    <submittedName>
        <fullName evidence="2">Uncharacterized protein</fullName>
    </submittedName>
</protein>